<evidence type="ECO:0000313" key="2">
    <source>
        <dbReference type="Proteomes" id="UP000192923"/>
    </source>
</evidence>
<accession>A0A1Y6CVM2</accession>
<dbReference type="RefSeq" id="WP_085211825.1">
    <property type="nucleotide sequence ID" value="NZ_FXAM01000001.1"/>
</dbReference>
<dbReference type="Proteomes" id="UP000192923">
    <property type="component" value="Unassembled WGS sequence"/>
</dbReference>
<organism evidence="1 2">
    <name type="scientific">Methylomagnum ishizawai</name>
    <dbReference type="NCBI Taxonomy" id="1760988"/>
    <lineage>
        <taxon>Bacteria</taxon>
        <taxon>Pseudomonadati</taxon>
        <taxon>Pseudomonadota</taxon>
        <taxon>Gammaproteobacteria</taxon>
        <taxon>Methylococcales</taxon>
        <taxon>Methylococcaceae</taxon>
        <taxon>Methylomagnum</taxon>
    </lineage>
</organism>
<proteinExistence type="predicted"/>
<dbReference type="AlphaFoldDB" id="A0A1Y6CVM2"/>
<dbReference type="EMBL" id="FXAM01000001">
    <property type="protein sequence ID" value="SMF94441.1"/>
    <property type="molecule type" value="Genomic_DNA"/>
</dbReference>
<name>A0A1Y6CVM2_9GAMM</name>
<dbReference type="STRING" id="1760988.SAMN02949497_1756"/>
<evidence type="ECO:0000313" key="1">
    <source>
        <dbReference type="EMBL" id="SMF94441.1"/>
    </source>
</evidence>
<keyword evidence="2" id="KW-1185">Reference proteome</keyword>
<gene>
    <name evidence="1" type="ORF">SAMN02949497_1756</name>
</gene>
<reference evidence="1 2" key="1">
    <citation type="submission" date="2016-12" db="EMBL/GenBank/DDBJ databases">
        <authorList>
            <person name="Song W.-J."/>
            <person name="Kurnit D.M."/>
        </authorList>
    </citation>
    <scope>NUCLEOTIDE SEQUENCE [LARGE SCALE GENOMIC DNA]</scope>
    <source>
        <strain evidence="1 2">175</strain>
    </source>
</reference>
<dbReference type="OrthoDB" id="6196968at2"/>
<sequence length="243" mass="24297">MAWAPLAIRAPGGDASAILAGIPAALGLIQVDPWQYGVGEGSGAYRYLSFPNAVRAAVQRLPADYGGAVLAIGVAAASLPDLSRGLGDLAAGFPLPMFGKAARRVASLINLETDKWNLPAPLPPGLGTVLTGGLPSLAAIKRAALMQASQAAADALGDPLAALDELAAAKDEFLAQVGDALAGATAGLSGEPAGCWRCYAEADYAAALRAGVPGHEHTLSTVSVFLGRPGELAVLAGILDAVA</sequence>
<protein>
    <submittedName>
        <fullName evidence="1">Uncharacterized protein</fullName>
    </submittedName>
</protein>